<reference evidence="11 12" key="1">
    <citation type="submission" date="2019-05" db="EMBL/GenBank/DDBJ databases">
        <authorList>
            <person name="Zhou X."/>
        </authorList>
    </citation>
    <scope>NUCLEOTIDE SEQUENCE [LARGE SCALE GENOMIC DNA]</scope>
    <source>
        <strain evidence="11 12">DSM 432</strain>
    </source>
</reference>
<evidence type="ECO:0000313" key="12">
    <source>
        <dbReference type="Proteomes" id="UP000305131"/>
    </source>
</evidence>
<dbReference type="InterPro" id="IPR032823">
    <property type="entry name" value="BCA_ABC_TP_C"/>
</dbReference>
<keyword evidence="4 9" id="KW-0812">Transmembrane</keyword>
<dbReference type="InterPro" id="IPR003593">
    <property type="entry name" value="AAA+_ATPase"/>
</dbReference>
<dbReference type="FunFam" id="3.40.50.300:FF:000421">
    <property type="entry name" value="Branched-chain amino acid ABC transporter ATP-binding protein"/>
    <property type="match status" value="1"/>
</dbReference>
<name>A0A6C1KER9_XANAU</name>
<evidence type="ECO:0000256" key="7">
    <source>
        <dbReference type="ARBA" id="ARBA00022989"/>
    </source>
</evidence>
<dbReference type="InterPro" id="IPR001851">
    <property type="entry name" value="ABC_transp_permease"/>
</dbReference>
<dbReference type="GO" id="GO:0015192">
    <property type="term" value="F:L-phenylalanine transmembrane transporter activity"/>
    <property type="evidence" value="ECO:0007669"/>
    <property type="project" value="TreeGrafter"/>
</dbReference>
<dbReference type="GO" id="GO:0005524">
    <property type="term" value="F:ATP binding"/>
    <property type="evidence" value="ECO:0007669"/>
    <property type="project" value="UniProtKB-KW"/>
</dbReference>
<dbReference type="InterPro" id="IPR051120">
    <property type="entry name" value="ABC_AA/LPS_Transport"/>
</dbReference>
<dbReference type="GO" id="GO:0042941">
    <property type="term" value="P:D-alanine transmembrane transport"/>
    <property type="evidence" value="ECO:0007669"/>
    <property type="project" value="TreeGrafter"/>
</dbReference>
<dbReference type="Gene3D" id="3.40.50.300">
    <property type="entry name" value="P-loop containing nucleotide triphosphate hydrolases"/>
    <property type="match status" value="1"/>
</dbReference>
<keyword evidence="6 11" id="KW-0067">ATP-binding</keyword>
<dbReference type="GO" id="GO:0016887">
    <property type="term" value="F:ATP hydrolysis activity"/>
    <property type="evidence" value="ECO:0007669"/>
    <property type="project" value="InterPro"/>
</dbReference>
<dbReference type="GeneID" id="95773563"/>
<keyword evidence="7 9" id="KW-1133">Transmembrane helix</keyword>
<evidence type="ECO:0000259" key="10">
    <source>
        <dbReference type="PROSITE" id="PS50893"/>
    </source>
</evidence>
<sequence length="602" mass="63901">MRHLTRHLTLAGFVALAALLVIVPLTSGNEYELRLFMLFLIYGIIAVGLNVLVGLTGLVSLGQAGLFALGSYTGAIVATRLGFDMISSSLIAALVAAGFGVLLAYPTVRVRGVYLAVVTIAFGLIVENVAIEWQSLTGGTTGLTSIPAPNAFGVRLSGYAFYGVLAVVLFLATAAAHNLKVSRYGRAMLAVSQSEIAARALGVDATAMRTLAFVAAAVTAGLAGTFYAFLNSYISPDIFTFSDSVRFLLMVILGGAASTFGPVLGAYILTYLPEYLQDFAVWQKFAYGALLLIVMFVMPRGIMGSLAAGLKRLVPVPRAVAASEGLPAEDTLRLDPRAQKSELVARDLTVRFGGLTALAKASLRVKPGEVHALIGPNGAGKSTFVNTISGFYQPSEGAFELDGIQLAGKASHEIARAGLSRTFQNTELFGEMTVLENVMVGHQQRLGYGLVAALLRTGAMRRQDAECRRAAIGLLVFVGLEDYANEEAHFLPFGLQRRLEIARALAARPRLLLLDEPAAGLTTQEIDELEAMIRRIAALGVSVLLIEHHVELIMAVADTVTVLDYGQVIASDTPAVVQENPRVIEAYFGTSLDHAPAAEVTA</sequence>
<evidence type="ECO:0000256" key="4">
    <source>
        <dbReference type="ARBA" id="ARBA00022692"/>
    </source>
</evidence>
<keyword evidence="3" id="KW-1003">Cell membrane</keyword>
<dbReference type="GO" id="GO:1903806">
    <property type="term" value="P:L-isoleucine import across plasma membrane"/>
    <property type="evidence" value="ECO:0007669"/>
    <property type="project" value="TreeGrafter"/>
</dbReference>
<feature type="transmembrane region" description="Helical" evidence="9">
    <location>
        <begin position="285"/>
        <end position="310"/>
    </location>
</feature>
<evidence type="ECO:0000256" key="8">
    <source>
        <dbReference type="ARBA" id="ARBA00023136"/>
    </source>
</evidence>
<protein>
    <submittedName>
        <fullName evidence="11">Branched-chain amino acid ABC transporter ATP-binding protein/permease</fullName>
    </submittedName>
</protein>
<dbReference type="InterPro" id="IPR003439">
    <property type="entry name" value="ABC_transporter-like_ATP-bd"/>
</dbReference>
<dbReference type="GO" id="GO:0015808">
    <property type="term" value="P:L-alanine transport"/>
    <property type="evidence" value="ECO:0007669"/>
    <property type="project" value="TreeGrafter"/>
</dbReference>
<dbReference type="AlphaFoldDB" id="A0A6C1KER9"/>
<feature type="transmembrane region" description="Helical" evidence="9">
    <location>
        <begin position="66"/>
        <end position="83"/>
    </location>
</feature>
<evidence type="ECO:0000256" key="3">
    <source>
        <dbReference type="ARBA" id="ARBA00022475"/>
    </source>
</evidence>
<dbReference type="Pfam" id="PF00005">
    <property type="entry name" value="ABC_tran"/>
    <property type="match status" value="1"/>
</dbReference>
<dbReference type="Proteomes" id="UP000305131">
    <property type="component" value="Unassembled WGS sequence"/>
</dbReference>
<feature type="transmembrane region" description="Helical" evidence="9">
    <location>
        <begin position="89"/>
        <end position="105"/>
    </location>
</feature>
<evidence type="ECO:0000256" key="1">
    <source>
        <dbReference type="ARBA" id="ARBA00004651"/>
    </source>
</evidence>
<keyword evidence="8 9" id="KW-0472">Membrane</keyword>
<dbReference type="EMBL" id="VAUP01000022">
    <property type="protein sequence ID" value="TLX42778.1"/>
    <property type="molecule type" value="Genomic_DNA"/>
</dbReference>
<dbReference type="GO" id="GO:0005886">
    <property type="term" value="C:plasma membrane"/>
    <property type="evidence" value="ECO:0007669"/>
    <property type="project" value="UniProtKB-SubCell"/>
</dbReference>
<evidence type="ECO:0000256" key="6">
    <source>
        <dbReference type="ARBA" id="ARBA00022840"/>
    </source>
</evidence>
<feature type="transmembrane region" description="Helical" evidence="9">
    <location>
        <begin position="250"/>
        <end position="273"/>
    </location>
</feature>
<evidence type="ECO:0000256" key="2">
    <source>
        <dbReference type="ARBA" id="ARBA00022448"/>
    </source>
</evidence>
<evidence type="ECO:0000256" key="5">
    <source>
        <dbReference type="ARBA" id="ARBA00022741"/>
    </source>
</evidence>
<dbReference type="OrthoDB" id="9805029at2"/>
<dbReference type="CDD" id="cd03219">
    <property type="entry name" value="ABC_Mj1267_LivG_branched"/>
    <property type="match status" value="1"/>
</dbReference>
<dbReference type="InterPro" id="IPR043428">
    <property type="entry name" value="LivM-like"/>
</dbReference>
<dbReference type="GO" id="GO:0005304">
    <property type="term" value="F:L-valine transmembrane transporter activity"/>
    <property type="evidence" value="ECO:0007669"/>
    <property type="project" value="TreeGrafter"/>
</dbReference>
<comment type="caution">
    <text evidence="11">The sequence shown here is derived from an EMBL/GenBank/DDBJ whole genome shotgun (WGS) entry which is preliminary data.</text>
</comment>
<gene>
    <name evidence="11" type="ORF">FBQ73_08880</name>
</gene>
<dbReference type="SUPFAM" id="SSF52540">
    <property type="entry name" value="P-loop containing nucleoside triphosphate hydrolases"/>
    <property type="match status" value="1"/>
</dbReference>
<accession>A0A6C1KER9</accession>
<feature type="transmembrane region" description="Helical" evidence="9">
    <location>
        <begin position="112"/>
        <end position="131"/>
    </location>
</feature>
<comment type="subcellular location">
    <subcellularLocation>
        <location evidence="1">Cell membrane</location>
        <topology evidence="1">Multi-pass membrane protein</topology>
    </subcellularLocation>
</comment>
<feature type="transmembrane region" description="Helical" evidence="9">
    <location>
        <begin position="38"/>
        <end position="59"/>
    </location>
</feature>
<dbReference type="PANTHER" id="PTHR45772:SF7">
    <property type="entry name" value="AMINO ACID ABC TRANSPORTER ATP-BINDING PROTEIN"/>
    <property type="match status" value="1"/>
</dbReference>
<proteinExistence type="predicted"/>
<dbReference type="RefSeq" id="WP_138399139.1">
    <property type="nucleotide sequence ID" value="NZ_JBAFVI010000002.1"/>
</dbReference>
<dbReference type="Pfam" id="PF02653">
    <property type="entry name" value="BPD_transp_2"/>
    <property type="match status" value="1"/>
</dbReference>
<evidence type="ECO:0000313" key="11">
    <source>
        <dbReference type="EMBL" id="TLX42778.1"/>
    </source>
</evidence>
<keyword evidence="2" id="KW-0813">Transport</keyword>
<organism evidence="11 12">
    <name type="scientific">Xanthobacter autotrophicus</name>
    <dbReference type="NCBI Taxonomy" id="280"/>
    <lineage>
        <taxon>Bacteria</taxon>
        <taxon>Pseudomonadati</taxon>
        <taxon>Pseudomonadota</taxon>
        <taxon>Alphaproteobacteria</taxon>
        <taxon>Hyphomicrobiales</taxon>
        <taxon>Xanthobacteraceae</taxon>
        <taxon>Xanthobacter</taxon>
    </lineage>
</organism>
<dbReference type="InterPro" id="IPR027417">
    <property type="entry name" value="P-loop_NTPase"/>
</dbReference>
<dbReference type="GO" id="GO:0015188">
    <property type="term" value="F:L-isoleucine transmembrane transporter activity"/>
    <property type="evidence" value="ECO:0007669"/>
    <property type="project" value="TreeGrafter"/>
</dbReference>
<dbReference type="PROSITE" id="PS50893">
    <property type="entry name" value="ABC_TRANSPORTER_2"/>
    <property type="match status" value="1"/>
</dbReference>
<feature type="transmembrane region" description="Helical" evidence="9">
    <location>
        <begin position="211"/>
        <end position="230"/>
    </location>
</feature>
<dbReference type="PANTHER" id="PTHR45772">
    <property type="entry name" value="CONSERVED COMPONENT OF ABC TRANSPORTER FOR NATURAL AMINO ACIDS-RELATED"/>
    <property type="match status" value="1"/>
</dbReference>
<dbReference type="Pfam" id="PF12399">
    <property type="entry name" value="BCA_ABC_TP_C"/>
    <property type="match status" value="1"/>
</dbReference>
<dbReference type="SMART" id="SM00382">
    <property type="entry name" value="AAA"/>
    <property type="match status" value="1"/>
</dbReference>
<evidence type="ECO:0000256" key="9">
    <source>
        <dbReference type="SAM" id="Phobius"/>
    </source>
</evidence>
<dbReference type="GO" id="GO:1903805">
    <property type="term" value="P:L-valine import across plasma membrane"/>
    <property type="evidence" value="ECO:0007669"/>
    <property type="project" value="TreeGrafter"/>
</dbReference>
<keyword evidence="5" id="KW-0547">Nucleotide-binding</keyword>
<dbReference type="CDD" id="cd06581">
    <property type="entry name" value="TM_PBP1_LivM_like"/>
    <property type="match status" value="1"/>
</dbReference>
<feature type="transmembrane region" description="Helical" evidence="9">
    <location>
        <begin position="159"/>
        <end position="179"/>
    </location>
</feature>
<feature type="domain" description="ABC transporter" evidence="10">
    <location>
        <begin position="343"/>
        <end position="590"/>
    </location>
</feature>